<dbReference type="InterPro" id="IPR036388">
    <property type="entry name" value="WH-like_DNA-bd_sf"/>
</dbReference>
<evidence type="ECO:0000313" key="3">
    <source>
        <dbReference type="Proteomes" id="UP001342418"/>
    </source>
</evidence>
<organism evidence="2 3">
    <name type="scientific">Nitratireductor thuwali</name>
    <dbReference type="NCBI Taxonomy" id="2267699"/>
    <lineage>
        <taxon>Bacteria</taxon>
        <taxon>Pseudomonadati</taxon>
        <taxon>Pseudomonadota</taxon>
        <taxon>Alphaproteobacteria</taxon>
        <taxon>Hyphomicrobiales</taxon>
        <taxon>Phyllobacteriaceae</taxon>
        <taxon>Nitratireductor</taxon>
    </lineage>
</organism>
<keyword evidence="3" id="KW-1185">Reference proteome</keyword>
<evidence type="ECO:0000259" key="1">
    <source>
        <dbReference type="PROSITE" id="PS50995"/>
    </source>
</evidence>
<dbReference type="Gene3D" id="1.10.10.10">
    <property type="entry name" value="Winged helix-like DNA-binding domain superfamily/Winged helix DNA-binding domain"/>
    <property type="match status" value="1"/>
</dbReference>
<dbReference type="InterPro" id="IPR039422">
    <property type="entry name" value="MarR/SlyA-like"/>
</dbReference>
<accession>A0ABY5MEP4</accession>
<proteinExistence type="predicted"/>
<dbReference type="PRINTS" id="PR00598">
    <property type="entry name" value="HTHMARR"/>
</dbReference>
<dbReference type="PROSITE" id="PS50995">
    <property type="entry name" value="HTH_MARR_2"/>
    <property type="match status" value="1"/>
</dbReference>
<dbReference type="Pfam" id="PF12802">
    <property type="entry name" value="MarR_2"/>
    <property type="match status" value="1"/>
</dbReference>
<dbReference type="RefSeq" id="WP_338528356.1">
    <property type="nucleotide sequence ID" value="NZ_CP030941.1"/>
</dbReference>
<sequence length="161" mass="17888">MNDQPVLSEKQEGPTLGEIGLQHFAPYLMNRIMGRYNASLRDDLAKMGLTTPKMRTLAVLSVIDSLTIGQLAVYAVVDVSTLSRALDSLEAEGLVRRVPDPVDSRSTRVSITVSGRATFEKLWPTMRSSYERMFAGIGADERSAFVSTLQKILINIRKHDF</sequence>
<dbReference type="Proteomes" id="UP001342418">
    <property type="component" value="Chromosome"/>
</dbReference>
<reference evidence="2 3" key="1">
    <citation type="submission" date="2018-07" db="EMBL/GenBank/DDBJ databases">
        <title>Genome sequence of Nitratireductor thuwali#1536.</title>
        <authorList>
            <person name="Michoud G."/>
            <person name="Merlino G."/>
            <person name="Sefrji F.O."/>
            <person name="Daffonchio D."/>
        </authorList>
    </citation>
    <scope>NUCLEOTIDE SEQUENCE [LARGE SCALE GENOMIC DNA]</scope>
    <source>
        <strain evidence="3">Nit1536</strain>
    </source>
</reference>
<dbReference type="PANTHER" id="PTHR33164">
    <property type="entry name" value="TRANSCRIPTIONAL REGULATOR, MARR FAMILY"/>
    <property type="match status" value="1"/>
</dbReference>
<protein>
    <submittedName>
        <fullName evidence="2">Transcriptional activatory protein BadR</fullName>
    </submittedName>
</protein>
<gene>
    <name evidence="2" type="primary">badR_1</name>
    <name evidence="2" type="ORF">NTH_00327</name>
</gene>
<dbReference type="EMBL" id="CP030941">
    <property type="protein sequence ID" value="UUP15887.1"/>
    <property type="molecule type" value="Genomic_DNA"/>
</dbReference>
<dbReference type="SUPFAM" id="SSF46785">
    <property type="entry name" value="Winged helix' DNA-binding domain"/>
    <property type="match status" value="1"/>
</dbReference>
<dbReference type="InterPro" id="IPR000835">
    <property type="entry name" value="HTH_MarR-typ"/>
</dbReference>
<evidence type="ECO:0000313" key="2">
    <source>
        <dbReference type="EMBL" id="UUP15887.1"/>
    </source>
</evidence>
<dbReference type="PANTHER" id="PTHR33164:SF57">
    <property type="entry name" value="MARR-FAMILY TRANSCRIPTIONAL REGULATOR"/>
    <property type="match status" value="1"/>
</dbReference>
<dbReference type="InterPro" id="IPR036390">
    <property type="entry name" value="WH_DNA-bd_sf"/>
</dbReference>
<name>A0ABY5MEP4_9HYPH</name>
<dbReference type="SMART" id="SM00347">
    <property type="entry name" value="HTH_MARR"/>
    <property type="match status" value="1"/>
</dbReference>
<feature type="domain" description="HTH marR-type" evidence="1">
    <location>
        <begin position="22"/>
        <end position="154"/>
    </location>
</feature>